<dbReference type="InterPro" id="IPR041489">
    <property type="entry name" value="PDZ_6"/>
</dbReference>
<comment type="cofactor">
    <cofactor evidence="1">
        <name>Zn(2+)</name>
        <dbReference type="ChEBI" id="CHEBI:29105"/>
    </cofactor>
</comment>
<evidence type="ECO:0000259" key="13">
    <source>
        <dbReference type="PROSITE" id="PS50106"/>
    </source>
</evidence>
<dbReference type="SUPFAM" id="SSF50156">
    <property type="entry name" value="PDZ domain-like"/>
    <property type="match status" value="2"/>
</dbReference>
<feature type="domain" description="PDZ" evidence="13">
    <location>
        <begin position="359"/>
        <end position="417"/>
    </location>
</feature>
<keyword evidence="8 12" id="KW-1133">Transmembrane helix</keyword>
<feature type="region of interest" description="Disordered" evidence="11">
    <location>
        <begin position="112"/>
        <end position="139"/>
    </location>
</feature>
<evidence type="ECO:0000256" key="6">
    <source>
        <dbReference type="ARBA" id="ARBA00022801"/>
    </source>
</evidence>
<dbReference type="PANTHER" id="PTHR42837:SF2">
    <property type="entry name" value="MEMBRANE METALLOPROTEASE ARASP2, CHLOROPLASTIC-RELATED"/>
    <property type="match status" value="1"/>
</dbReference>
<dbReference type="EMBL" id="CP036264">
    <property type="protein sequence ID" value="QEF99530.1"/>
    <property type="molecule type" value="Genomic_DNA"/>
</dbReference>
<sequence length="719" mass="77621">MNDMISDLFLLIAQSEPDGLMALGGSILLWTRVALGIGLVIFVHELGHFVAAKTFGVKCEKFYVGFDPPLKIGPIKLPSTLGKFTYGETEYGIGIIPLGGYVKMLGQDDDPRKMKDEAARARQLSEDADSEDEEDQIDGEAAKASADELAELDPRSLPAKPVWQRMIIMSAGVFMNVVTGAMFAAVAFLYGVPYTPAVIGGVTPGGPAWQAGIDPGGQVVSVDGMDDAQMHFREMRSAILHAGLETPDRPIPLTVAFDSRNVQYELVTQPHPLQKRFRMIGITSPTSTTLSESENAAPRSIAASVLTEADLGATIISFDGTEINEKAMVPGTPFFDYLNTHPDKTITIGLRRADGSTHEVELPPQPSKWVGIRTAVGPVSALVTNGPAEQAGLQVGDVIEAVGELKSPDAEELVLALARRQPIALTVRRGEETLDIEITPDDSPQTLAPTYGTGDKASVNAYGFAFDMPAVVAAFSKDQLVKGDPLQPTDELKSITLLQSNEYPDDFTSGPLADLVTELSKGWKFDEVQTAAGFFESIQSLPEGTEFKILAERAQSGVIVESVVKLSADQRVRFERGLGLVASEEIQTAGSIKEASVLGIRECRRRLGEVFRFLNMLVHGSVSKDQVGGPIRIFQVAGSEAERGVSAQLLFLTMLSMNLAVLNFLPIPVLDGGHMVFLICEAIMGRRVNEELEMRLTLVGGLMLLALMVFVFFNDLINI</sequence>
<keyword evidence="6 14" id="KW-0378">Hydrolase</keyword>
<evidence type="ECO:0000313" key="15">
    <source>
        <dbReference type="Proteomes" id="UP000321353"/>
    </source>
</evidence>
<evidence type="ECO:0000256" key="11">
    <source>
        <dbReference type="SAM" id="MobiDB-lite"/>
    </source>
</evidence>
<gene>
    <name evidence="14" type="ORF">Mal15_35950</name>
</gene>
<evidence type="ECO:0000256" key="12">
    <source>
        <dbReference type="SAM" id="Phobius"/>
    </source>
</evidence>
<dbReference type="AlphaFoldDB" id="A0A5B9MHQ8"/>
<dbReference type="PROSITE" id="PS50106">
    <property type="entry name" value="PDZ"/>
    <property type="match status" value="1"/>
</dbReference>
<evidence type="ECO:0000256" key="9">
    <source>
        <dbReference type="ARBA" id="ARBA00023049"/>
    </source>
</evidence>
<feature type="transmembrane region" description="Helical" evidence="12">
    <location>
        <begin position="696"/>
        <end position="713"/>
    </location>
</feature>
<evidence type="ECO:0000256" key="4">
    <source>
        <dbReference type="ARBA" id="ARBA00022670"/>
    </source>
</evidence>
<evidence type="ECO:0000256" key="10">
    <source>
        <dbReference type="ARBA" id="ARBA00023136"/>
    </source>
</evidence>
<proteinExistence type="inferred from homology"/>
<dbReference type="InterPro" id="IPR001478">
    <property type="entry name" value="PDZ"/>
</dbReference>
<dbReference type="InterPro" id="IPR036034">
    <property type="entry name" value="PDZ_sf"/>
</dbReference>
<dbReference type="GO" id="GO:0004222">
    <property type="term" value="F:metalloendopeptidase activity"/>
    <property type="evidence" value="ECO:0007669"/>
    <property type="project" value="InterPro"/>
</dbReference>
<keyword evidence="5 12" id="KW-0812">Transmembrane</keyword>
<evidence type="ECO:0000313" key="14">
    <source>
        <dbReference type="EMBL" id="QEF99530.1"/>
    </source>
</evidence>
<evidence type="ECO:0000256" key="8">
    <source>
        <dbReference type="ARBA" id="ARBA00022989"/>
    </source>
</evidence>
<keyword evidence="15" id="KW-1185">Reference proteome</keyword>
<feature type="transmembrane region" description="Helical" evidence="12">
    <location>
        <begin position="166"/>
        <end position="190"/>
    </location>
</feature>
<dbReference type="GO" id="GO:0006508">
    <property type="term" value="P:proteolysis"/>
    <property type="evidence" value="ECO:0007669"/>
    <property type="project" value="UniProtKB-KW"/>
</dbReference>
<feature type="compositionally biased region" description="Basic and acidic residues" evidence="11">
    <location>
        <begin position="112"/>
        <end position="125"/>
    </location>
</feature>
<dbReference type="PANTHER" id="PTHR42837">
    <property type="entry name" value="REGULATOR OF SIGMA-E PROTEASE RSEP"/>
    <property type="match status" value="1"/>
</dbReference>
<dbReference type="SMART" id="SM00228">
    <property type="entry name" value="PDZ"/>
    <property type="match status" value="2"/>
</dbReference>
<name>A0A5B9MHQ8_9BACT</name>
<feature type="transmembrane region" description="Helical" evidence="12">
    <location>
        <begin position="20"/>
        <end position="43"/>
    </location>
</feature>
<dbReference type="CDD" id="cd06163">
    <property type="entry name" value="S2P-M50_PDZ_RseP-like"/>
    <property type="match status" value="1"/>
</dbReference>
<evidence type="ECO:0000256" key="3">
    <source>
        <dbReference type="ARBA" id="ARBA00007931"/>
    </source>
</evidence>
<dbReference type="Proteomes" id="UP000321353">
    <property type="component" value="Chromosome"/>
</dbReference>
<keyword evidence="9 14" id="KW-0482">Metalloprotease</keyword>
<keyword evidence="7" id="KW-0862">Zinc</keyword>
<dbReference type="Pfam" id="PF02163">
    <property type="entry name" value="Peptidase_M50"/>
    <property type="match status" value="1"/>
</dbReference>
<organism evidence="14 15">
    <name type="scientific">Stieleria maiorica</name>
    <dbReference type="NCBI Taxonomy" id="2795974"/>
    <lineage>
        <taxon>Bacteria</taxon>
        <taxon>Pseudomonadati</taxon>
        <taxon>Planctomycetota</taxon>
        <taxon>Planctomycetia</taxon>
        <taxon>Pirellulales</taxon>
        <taxon>Pirellulaceae</taxon>
        <taxon>Stieleria</taxon>
    </lineage>
</organism>
<keyword evidence="4 14" id="KW-0645">Protease</keyword>
<dbReference type="Pfam" id="PF17820">
    <property type="entry name" value="PDZ_6"/>
    <property type="match status" value="1"/>
</dbReference>
<protein>
    <submittedName>
        <fullName evidence="14">Zinc metalloprotease</fullName>
        <ecNumber evidence="14">3.4.24.-</ecNumber>
    </submittedName>
</protein>
<evidence type="ECO:0000256" key="2">
    <source>
        <dbReference type="ARBA" id="ARBA00004141"/>
    </source>
</evidence>
<feature type="compositionally biased region" description="Acidic residues" evidence="11">
    <location>
        <begin position="126"/>
        <end position="138"/>
    </location>
</feature>
<feature type="transmembrane region" description="Helical" evidence="12">
    <location>
        <begin position="664"/>
        <end position="684"/>
    </location>
</feature>
<dbReference type="RefSeq" id="WP_147868914.1">
    <property type="nucleotide sequence ID" value="NZ_CP036264.1"/>
</dbReference>
<comment type="subcellular location">
    <subcellularLocation>
        <location evidence="2">Membrane</location>
        <topology evidence="2">Multi-pass membrane protein</topology>
    </subcellularLocation>
</comment>
<evidence type="ECO:0000256" key="5">
    <source>
        <dbReference type="ARBA" id="ARBA00022692"/>
    </source>
</evidence>
<evidence type="ECO:0000256" key="7">
    <source>
        <dbReference type="ARBA" id="ARBA00022833"/>
    </source>
</evidence>
<dbReference type="InterPro" id="IPR004387">
    <property type="entry name" value="Pept_M50_Zn"/>
</dbReference>
<dbReference type="GO" id="GO:0016020">
    <property type="term" value="C:membrane"/>
    <property type="evidence" value="ECO:0007669"/>
    <property type="project" value="UniProtKB-SubCell"/>
</dbReference>
<dbReference type="InterPro" id="IPR008915">
    <property type="entry name" value="Peptidase_M50"/>
</dbReference>
<reference evidence="14 15" key="1">
    <citation type="submission" date="2019-02" db="EMBL/GenBank/DDBJ databases">
        <title>Planctomycetal bacteria perform biofilm scaping via a novel small molecule.</title>
        <authorList>
            <person name="Jeske O."/>
            <person name="Boedeker C."/>
            <person name="Wiegand S."/>
            <person name="Breitling P."/>
            <person name="Kallscheuer N."/>
            <person name="Jogler M."/>
            <person name="Rohde M."/>
            <person name="Petersen J."/>
            <person name="Medema M.H."/>
            <person name="Surup F."/>
            <person name="Jogler C."/>
        </authorList>
    </citation>
    <scope>NUCLEOTIDE SEQUENCE [LARGE SCALE GENOMIC DNA]</scope>
    <source>
        <strain evidence="14 15">Mal15</strain>
    </source>
</reference>
<comment type="similarity">
    <text evidence="3">Belongs to the peptidase M50B family.</text>
</comment>
<dbReference type="EC" id="3.4.24.-" evidence="14"/>
<dbReference type="KEGG" id="smam:Mal15_35950"/>
<evidence type="ECO:0000256" key="1">
    <source>
        <dbReference type="ARBA" id="ARBA00001947"/>
    </source>
</evidence>
<dbReference type="Gene3D" id="2.30.42.10">
    <property type="match status" value="2"/>
</dbReference>
<keyword evidence="10 12" id="KW-0472">Membrane</keyword>
<accession>A0A5B9MHQ8</accession>